<evidence type="ECO:0000313" key="7">
    <source>
        <dbReference type="Proteomes" id="UP000257109"/>
    </source>
</evidence>
<evidence type="ECO:0000256" key="2">
    <source>
        <dbReference type="ARBA" id="ARBA00022737"/>
    </source>
</evidence>
<feature type="compositionally biased region" description="Polar residues" evidence="5">
    <location>
        <begin position="522"/>
        <end position="538"/>
    </location>
</feature>
<dbReference type="Proteomes" id="UP000257109">
    <property type="component" value="Unassembled WGS sequence"/>
</dbReference>
<comment type="caution">
    <text evidence="6">The sequence shown here is derived from an EMBL/GenBank/DDBJ whole genome shotgun (WGS) entry which is preliminary data.</text>
</comment>
<feature type="repeat" description="ANK" evidence="4">
    <location>
        <begin position="221"/>
        <end position="253"/>
    </location>
</feature>
<feature type="repeat" description="ANK" evidence="4">
    <location>
        <begin position="254"/>
        <end position="276"/>
    </location>
</feature>
<dbReference type="InterPro" id="IPR002110">
    <property type="entry name" value="Ankyrin_rpt"/>
</dbReference>
<keyword evidence="7" id="KW-1185">Reference proteome</keyword>
<dbReference type="EMBL" id="QJKJ01004974">
    <property type="protein sequence ID" value="RDX92000.1"/>
    <property type="molecule type" value="Genomic_DNA"/>
</dbReference>
<dbReference type="STRING" id="157652.A0A371GND8"/>
<dbReference type="GO" id="GO:0005886">
    <property type="term" value="C:plasma membrane"/>
    <property type="evidence" value="ECO:0007669"/>
    <property type="project" value="UniProtKB-SubCell"/>
</dbReference>
<evidence type="ECO:0000313" key="6">
    <source>
        <dbReference type="EMBL" id="RDX92000.1"/>
    </source>
</evidence>
<evidence type="ECO:0000256" key="3">
    <source>
        <dbReference type="ARBA" id="ARBA00023043"/>
    </source>
</evidence>
<keyword evidence="6" id="KW-0418">Kinase</keyword>
<dbReference type="PROSITE" id="PS50297">
    <property type="entry name" value="ANK_REP_REGION"/>
    <property type="match status" value="2"/>
</dbReference>
<dbReference type="OrthoDB" id="5314041at2759"/>
<feature type="region of interest" description="Disordered" evidence="5">
    <location>
        <begin position="451"/>
        <end position="491"/>
    </location>
</feature>
<feature type="region of interest" description="Disordered" evidence="5">
    <location>
        <begin position="510"/>
        <end position="572"/>
    </location>
</feature>
<sequence>MPPTYFPLRWESTGDQWWYASPIDWAAANGHYDLVRELLRMDSNHLFKLTSLRRIRRLEVVWDDEEQFNDVAKFRSEVAKKLLLECESKRGKNSLIRAGYGGWLMYTAASAGDLSFVQVLLERNPLLVFGEGEYGVTDILYAAARSKNCEVFRLLFEFAVTPRFLSGKGGVVEEHVGDIPSVYRWEMTNRAVHAAARGGNLKILEELLANCSDVLAYRDAKGSTVLHAAAGRGQVEVVKYLTSSFDMINSTDHQGNTALHVAASRGQLPTAEALVSAFPSLISLRNNSGETFLHKAVSGFRSLAFRRLDRHVELLRNMLSGRNFHVEDIINVKNNDGRTALHMAIIGNIHTDLVQLLMTAPSINVNMCDVDGMTPLDYLRQHPNSASSDILIKKLISAGGMFGCQGHSSRKAIASHLRMQSIGSSPGTSFRVSDTEIFLYTGIENNVSDASAADHGSGGGMSSSSSEHIPYDPNAAENRVSSSTVSKRPSSVNYAAARLRRVLLWPRVKDKKSEGHKKSTTDEGSVDSSRKWNNSFDETPTPLRQRFSRPSSLPNNKRTLSVRSHQSSPNAKKRFASGLVHGVMQSMPHAKVSGRSRSSSFSKSSISSPRSVDKQKGICIENDIAGPSCSSQQQQPPPDDDESPKLVKRTSVGRKLRGHYFCFGAPGLNVKNSVHKAHVVAVA</sequence>
<accession>A0A371GND8</accession>
<organism evidence="6 7">
    <name type="scientific">Mucuna pruriens</name>
    <name type="common">Velvet bean</name>
    <name type="synonym">Dolichos pruriens</name>
    <dbReference type="NCBI Taxonomy" id="157652"/>
    <lineage>
        <taxon>Eukaryota</taxon>
        <taxon>Viridiplantae</taxon>
        <taxon>Streptophyta</taxon>
        <taxon>Embryophyta</taxon>
        <taxon>Tracheophyta</taxon>
        <taxon>Spermatophyta</taxon>
        <taxon>Magnoliopsida</taxon>
        <taxon>eudicotyledons</taxon>
        <taxon>Gunneridae</taxon>
        <taxon>Pentapetalae</taxon>
        <taxon>rosids</taxon>
        <taxon>fabids</taxon>
        <taxon>Fabales</taxon>
        <taxon>Fabaceae</taxon>
        <taxon>Papilionoideae</taxon>
        <taxon>50 kb inversion clade</taxon>
        <taxon>NPAAA clade</taxon>
        <taxon>indigoferoid/millettioid clade</taxon>
        <taxon>Phaseoleae</taxon>
        <taxon>Mucuna</taxon>
    </lineage>
</organism>
<evidence type="ECO:0000256" key="1">
    <source>
        <dbReference type="ARBA" id="ARBA00004413"/>
    </source>
</evidence>
<keyword evidence="3 4" id="KW-0040">ANK repeat</keyword>
<dbReference type="AlphaFoldDB" id="A0A371GND8"/>
<keyword evidence="2" id="KW-0677">Repeat</keyword>
<feature type="compositionally biased region" description="Low complexity" evidence="5">
    <location>
        <begin position="593"/>
        <end position="610"/>
    </location>
</feature>
<dbReference type="PROSITE" id="PS50088">
    <property type="entry name" value="ANK_REPEAT"/>
    <property type="match status" value="2"/>
</dbReference>
<dbReference type="SUPFAM" id="SSF48403">
    <property type="entry name" value="Ankyrin repeat"/>
    <property type="match status" value="1"/>
</dbReference>
<dbReference type="Pfam" id="PF12796">
    <property type="entry name" value="Ank_2"/>
    <property type="match status" value="2"/>
</dbReference>
<proteinExistence type="predicted"/>
<dbReference type="PANTHER" id="PTHR24186">
    <property type="entry name" value="PROTEIN PHOSPHATASE 1 REGULATORY SUBUNIT"/>
    <property type="match status" value="1"/>
</dbReference>
<evidence type="ECO:0000256" key="5">
    <source>
        <dbReference type="SAM" id="MobiDB-lite"/>
    </source>
</evidence>
<feature type="non-terminal residue" evidence="6">
    <location>
        <position position="1"/>
    </location>
</feature>
<gene>
    <name evidence="6" type="primary">Kidins220</name>
    <name evidence="6" type="ORF">CR513_25925</name>
</gene>
<dbReference type="PANTHER" id="PTHR24186:SF50">
    <property type="entry name" value="ANKYRIN REPEAT-CONTAINING PROTEIN ITN1-LIKE ISOFORM X1"/>
    <property type="match status" value="1"/>
</dbReference>
<feature type="compositionally biased region" description="Low complexity" evidence="5">
    <location>
        <begin position="480"/>
        <end position="491"/>
    </location>
</feature>
<comment type="subcellular location">
    <subcellularLocation>
        <location evidence="1">Cell membrane</location>
        <topology evidence="1">Peripheral membrane protein</topology>
        <orientation evidence="1">Cytoplasmic side</orientation>
    </subcellularLocation>
</comment>
<dbReference type="Gene3D" id="1.25.40.20">
    <property type="entry name" value="Ankyrin repeat-containing domain"/>
    <property type="match status" value="1"/>
</dbReference>
<name>A0A371GND8_MUCPR</name>
<dbReference type="SMART" id="SM00248">
    <property type="entry name" value="ANK"/>
    <property type="match status" value="9"/>
</dbReference>
<evidence type="ECO:0000256" key="4">
    <source>
        <dbReference type="PROSITE-ProRule" id="PRU00023"/>
    </source>
</evidence>
<feature type="region of interest" description="Disordered" evidence="5">
    <location>
        <begin position="588"/>
        <end position="647"/>
    </location>
</feature>
<protein>
    <submittedName>
        <fullName evidence="6">Kinase D-interacting substrate</fullName>
    </submittedName>
</protein>
<reference evidence="6" key="1">
    <citation type="submission" date="2018-05" db="EMBL/GenBank/DDBJ databases">
        <title>Draft genome of Mucuna pruriens seed.</title>
        <authorList>
            <person name="Nnadi N.E."/>
            <person name="Vos R."/>
            <person name="Hasami M.H."/>
            <person name="Devisetty U.K."/>
            <person name="Aguiy J.C."/>
        </authorList>
    </citation>
    <scope>NUCLEOTIDE SEQUENCE [LARGE SCALE GENOMIC DNA]</scope>
    <source>
        <strain evidence="6">JCA_2017</strain>
    </source>
</reference>
<dbReference type="GO" id="GO:0016301">
    <property type="term" value="F:kinase activity"/>
    <property type="evidence" value="ECO:0007669"/>
    <property type="project" value="UniProtKB-KW"/>
</dbReference>
<feature type="compositionally biased region" description="Polar residues" evidence="5">
    <location>
        <begin position="548"/>
        <end position="570"/>
    </location>
</feature>
<keyword evidence="6" id="KW-0808">Transferase</keyword>
<dbReference type="InterPro" id="IPR036770">
    <property type="entry name" value="Ankyrin_rpt-contain_sf"/>
</dbReference>
<feature type="compositionally biased region" description="Basic and acidic residues" evidence="5">
    <location>
        <begin position="510"/>
        <end position="521"/>
    </location>
</feature>